<feature type="compositionally biased region" description="Low complexity" evidence="1">
    <location>
        <begin position="429"/>
        <end position="441"/>
    </location>
</feature>
<name>A0A1S3Z115_TOBAC</name>
<dbReference type="PaxDb" id="4097-A0A1S3Z115"/>
<organism evidence="2">
    <name type="scientific">Nicotiana tabacum</name>
    <name type="common">Common tobacco</name>
    <dbReference type="NCBI Taxonomy" id="4097"/>
    <lineage>
        <taxon>Eukaryota</taxon>
        <taxon>Viridiplantae</taxon>
        <taxon>Streptophyta</taxon>
        <taxon>Embryophyta</taxon>
        <taxon>Tracheophyta</taxon>
        <taxon>Spermatophyta</taxon>
        <taxon>Magnoliopsida</taxon>
        <taxon>eudicotyledons</taxon>
        <taxon>Gunneridae</taxon>
        <taxon>Pentapetalae</taxon>
        <taxon>asterids</taxon>
        <taxon>lamiids</taxon>
        <taxon>Solanales</taxon>
        <taxon>Solanaceae</taxon>
        <taxon>Nicotianoideae</taxon>
        <taxon>Nicotianeae</taxon>
        <taxon>Nicotiana</taxon>
    </lineage>
</organism>
<feature type="region of interest" description="Disordered" evidence="1">
    <location>
        <begin position="62"/>
        <end position="126"/>
    </location>
</feature>
<feature type="region of interest" description="Disordered" evidence="1">
    <location>
        <begin position="138"/>
        <end position="158"/>
    </location>
</feature>
<feature type="compositionally biased region" description="Basic residues" evidence="1">
    <location>
        <begin position="90"/>
        <end position="99"/>
    </location>
</feature>
<proteinExistence type="predicted"/>
<dbReference type="KEGG" id="nta:107781605"/>
<gene>
    <name evidence="2" type="primary">LOC107781605</name>
</gene>
<dbReference type="RefSeq" id="XP_016457827.1">
    <property type="nucleotide sequence ID" value="XM_016602341.1"/>
</dbReference>
<reference evidence="2" key="1">
    <citation type="submission" date="2025-08" db="UniProtKB">
        <authorList>
            <consortium name="RefSeq"/>
        </authorList>
    </citation>
    <scope>IDENTIFICATION</scope>
</reference>
<evidence type="ECO:0000256" key="1">
    <source>
        <dbReference type="SAM" id="MobiDB-lite"/>
    </source>
</evidence>
<feature type="region of interest" description="Disordered" evidence="1">
    <location>
        <begin position="377"/>
        <end position="445"/>
    </location>
</feature>
<feature type="compositionally biased region" description="Basic and acidic residues" evidence="1">
    <location>
        <begin position="149"/>
        <end position="158"/>
    </location>
</feature>
<sequence>MPLHRGLPATKHRWSHDLRSAFPSGVFSLLILRLIKSRQFSVDASHYRGLGKDVVIRPLSGEEETSIPASKSVKDKKRKKISISEDPEPKKKKGRKQRKNIILPTEDSVRRLRDDDEEEEEDDSRLVARVKMSTETPKATKSVKAAEIPSRDEGVSGKECVKIPESSRIEANPHHNEPMARALKTLSIEGGHGREDPFRDYFTGVENATGLSDLEVPRKDSGEASSLFNEVQQALTQASVLHWEAFSRSRTELSRLDWGTLANILISQLQQKIEMTGQLREEVDMIKAEILGWKEGMDRFTTEKETALSQLSSAESVLRGMKEKSSAQENKKAELEAWLASELEKAKSKAEKDKVEADAIVAVYRADAEAAQAKEFEADAGVLASDDDDDDDESKSGSESGEELDGEETATGENQEPWDKRKCTQNQAEIEIGIPSEPSSSTLEQYTVEIPEVFKENDGISGVEDARYKILSPHSQRKKRGTWHRFLIPV</sequence>
<feature type="compositionally biased region" description="Acidic residues" evidence="1">
    <location>
        <begin position="400"/>
        <end position="410"/>
    </location>
</feature>
<dbReference type="AlphaFoldDB" id="A0A1S3Z115"/>
<accession>A0A1S3Z115</accession>
<evidence type="ECO:0000313" key="2">
    <source>
        <dbReference type="RefSeq" id="XP_016457827.1"/>
    </source>
</evidence>
<protein>
    <submittedName>
        <fullName evidence="2">Uncharacterized protein</fullName>
    </submittedName>
</protein>